<proteinExistence type="predicted"/>
<organism evidence="2">
    <name type="scientific">marine sediment metagenome</name>
    <dbReference type="NCBI Taxonomy" id="412755"/>
    <lineage>
        <taxon>unclassified sequences</taxon>
        <taxon>metagenomes</taxon>
        <taxon>ecological metagenomes</taxon>
    </lineage>
</organism>
<gene>
    <name evidence="2" type="ORF">LCGC14_0399060</name>
</gene>
<sequence length="68" mass="8075">MSKIGPILHTLLGKLQAFWRENVQVYETDTPKWLIRQWKSKAEAKRGELEKQIKELEVVLLTKQKRLT</sequence>
<keyword evidence="1" id="KW-0175">Coiled coil</keyword>
<evidence type="ECO:0000256" key="1">
    <source>
        <dbReference type="SAM" id="Coils"/>
    </source>
</evidence>
<reference evidence="2" key="1">
    <citation type="journal article" date="2015" name="Nature">
        <title>Complex archaea that bridge the gap between prokaryotes and eukaryotes.</title>
        <authorList>
            <person name="Spang A."/>
            <person name="Saw J.H."/>
            <person name="Jorgensen S.L."/>
            <person name="Zaremba-Niedzwiedzka K."/>
            <person name="Martijn J."/>
            <person name="Lind A.E."/>
            <person name="van Eijk R."/>
            <person name="Schleper C."/>
            <person name="Guy L."/>
            <person name="Ettema T.J."/>
        </authorList>
    </citation>
    <scope>NUCLEOTIDE SEQUENCE</scope>
</reference>
<dbReference type="EMBL" id="LAZR01000341">
    <property type="protein sequence ID" value="KKN73590.1"/>
    <property type="molecule type" value="Genomic_DNA"/>
</dbReference>
<comment type="caution">
    <text evidence="2">The sequence shown here is derived from an EMBL/GenBank/DDBJ whole genome shotgun (WGS) entry which is preliminary data.</text>
</comment>
<accession>A0A0F9SXD5</accession>
<evidence type="ECO:0000313" key="2">
    <source>
        <dbReference type="EMBL" id="KKN73590.1"/>
    </source>
</evidence>
<feature type="coiled-coil region" evidence="1">
    <location>
        <begin position="35"/>
        <end position="66"/>
    </location>
</feature>
<protein>
    <submittedName>
        <fullName evidence="2">Uncharacterized protein</fullName>
    </submittedName>
</protein>
<name>A0A0F9SXD5_9ZZZZ</name>
<dbReference type="AlphaFoldDB" id="A0A0F9SXD5"/>